<evidence type="ECO:0000256" key="3">
    <source>
        <dbReference type="ARBA" id="ARBA00007313"/>
    </source>
</evidence>
<dbReference type="EMBL" id="JADBGQ010000009">
    <property type="protein sequence ID" value="KAG5379476.1"/>
    <property type="molecule type" value="Genomic_DNA"/>
</dbReference>
<keyword evidence="8" id="KW-0325">Glycoprotein</keyword>
<comment type="subcellular location">
    <subcellularLocation>
        <location evidence="1">Nucleus membrane</location>
        <topology evidence="1">Single-pass membrane protein</topology>
    </subcellularLocation>
</comment>
<evidence type="ECO:0000256" key="2">
    <source>
        <dbReference type="ARBA" id="ARBA00005647"/>
    </source>
</evidence>
<evidence type="ECO:0000256" key="12">
    <source>
        <dbReference type="SAM" id="SignalP"/>
    </source>
</evidence>
<dbReference type="SMART" id="SM00635">
    <property type="entry name" value="BID_2"/>
    <property type="match status" value="3"/>
</dbReference>
<comment type="similarity">
    <text evidence="2">Belongs to the eukaryotic ribosomal protein eL24 family.</text>
</comment>
<evidence type="ECO:0000256" key="4">
    <source>
        <dbReference type="ARBA" id="ARBA00022692"/>
    </source>
</evidence>
<dbReference type="InterPro" id="IPR055097">
    <property type="entry name" value="Ig_NUP210_2nd"/>
</dbReference>
<name>A0ABQ7L2H3_BRACM</name>
<dbReference type="Gene3D" id="2.30.170.20">
    <property type="entry name" value="Ribosomal protein L24e"/>
    <property type="match status" value="1"/>
</dbReference>
<dbReference type="InterPro" id="IPR055099">
    <property type="entry name" value="Ig_NUP210_7th"/>
</dbReference>
<dbReference type="Proteomes" id="UP000823674">
    <property type="component" value="Chromosome A07"/>
</dbReference>
<dbReference type="Pfam" id="PF22969">
    <property type="entry name" value="Ig_NUP210_2nd"/>
    <property type="match status" value="1"/>
</dbReference>
<keyword evidence="15" id="KW-1185">Reference proteome</keyword>
<reference evidence="14 15" key="1">
    <citation type="submission" date="2021-03" db="EMBL/GenBank/DDBJ databases">
        <authorList>
            <person name="King G.J."/>
            <person name="Bancroft I."/>
            <person name="Baten A."/>
            <person name="Bloomfield J."/>
            <person name="Borpatragohain P."/>
            <person name="He Z."/>
            <person name="Irish N."/>
            <person name="Irwin J."/>
            <person name="Liu K."/>
            <person name="Mauleon R.P."/>
            <person name="Moore J."/>
            <person name="Morris R."/>
            <person name="Ostergaard L."/>
            <person name="Wang B."/>
            <person name="Wells R."/>
        </authorList>
    </citation>
    <scope>NUCLEOTIDE SEQUENCE [LARGE SCALE GENOMIC DNA]</scope>
    <source>
        <strain evidence="14">R-o-18</strain>
        <tissue evidence="14">Leaf</tissue>
    </source>
</reference>
<dbReference type="InterPro" id="IPR038630">
    <property type="entry name" value="L24e/L24_sf"/>
</dbReference>
<dbReference type="InterPro" id="IPR055094">
    <property type="entry name" value="NUP210_Ig15"/>
</dbReference>
<gene>
    <name evidence="14" type="primary">A07p026340.1_BraROA</name>
    <name evidence="14" type="ORF">IGI04_027318</name>
</gene>
<dbReference type="Pfam" id="PF24427">
    <property type="entry name" value="Ig_GP210_16th"/>
    <property type="match status" value="1"/>
</dbReference>
<dbReference type="Pfam" id="PF22959">
    <property type="entry name" value="Ig_NUP210_15th"/>
    <property type="match status" value="1"/>
</dbReference>
<evidence type="ECO:0000256" key="11">
    <source>
        <dbReference type="SAM" id="Phobius"/>
    </source>
</evidence>
<keyword evidence="6 11" id="KW-1133">Transmembrane helix</keyword>
<feature type="signal peptide" evidence="12">
    <location>
        <begin position="1"/>
        <end position="23"/>
    </location>
</feature>
<sequence length="2094" mass="230876">MVRISSCFFVVVLIVLSIRESSSQLGTGPHITDVNILLPPRMKNPVEYRLQGSDGCFKWSWDHHDILSVTPEFNSSSHCSTSARLKSISPYSGRKETAVYATDIQTGMVIRCKVFIDIFSRIQIFHNSIKLDLDGLSMLRVRAFDNEDNEFSSLVGLQFMWKLMPESGGGTTHHLAHVPLKESPLTDCGGLCGYLDIQKKLEDSGVFADLFVVKGTKIGHEKVSVHLLEAPLTDIADEIVLTVAEAMSLEPRSPVYVLMGASFGYTLKVMRGNVPQAVHLPSSHHRWSALNSSVVQVDSLIGLTKALSLGVTTVVVEDTRVAGHIQGSSINVVTPDAFILYISPWSTSGDPTTESKSFPSSMHWYVVSGRQYLIQMKIFSGRPDAHEIYITETDDIKLYGEETDYWKIVSVPDDLSSEYGWRNSRILKAFSPGLGELTAALTYFNGHQNSKEVLKVVQDIVVCEKVHFTLNSEDDAPKILLPWTPAVYQEMELIVTGGCAKASSDYKWFTSDMSILSVSAYGIIQAKRPGIATVKVVSTFDSQNFDEVIVEVSIPSSMVMLQYFPVETVVGSHLQAAVTMKALNGASFSRCDAFNSLIKWKTESDSFVIVNATAEMMMLEELRSTESSPPCSRAYIYTSSPGRTVLQATLAKEFHYFDKSLSESIDLKATLSIGAYLPLLIRQDSDGNHHGGYWFDKTQEETDIGVSNLYLVPGTYVDVMLLGGPERWDDNVEFTETVTKVNEDEEDLTNGDNIHHNFDHHANMFRVSCQTLGSYKLIFQRGNLVGVDHPLPAVAEAFLSVQCSLPSSVVLIVDEPVNKLSVIRAASQAERAPGRLRVTPVTVSNGQIIRVAAVGISDSGEAFSNSSTLSLRWELSSCDNLASWDDDYNSKMTKTSWERFLALRNESGLCTVRATVSGIDHSGKTQYSSLLPEVSESTLTDAVRLQLVSTLRVTPEFNLVFFNPNAKVNLSMTGGSCLWEAVVNDSRVAEVIRPPSGLQCSQMTLCPKGLGTTLVTVYDIGVSPPLSALAVIKVADIDWIKIASGDEISIMEGSTHSFDLLTGIDDGTTFDSSQYPLMDIMVHIEDDLAEHVSVDGNPLSVGEHVATSSFKVAARRLGITTLYVSARQQSGDKVVSQTIKVEVYAPPRLHPQGIFLVPGASYVLTVEGGPTMNVSVDYTTVDNQVAKIEKSGRLYATSPGNTTIYATIYGSEGTVVCEAVGNAEVGLPAAATLIAQSDTVAVGREMPIFPSFSQGDLLSFYELCRAYRWTIEDEEVLSFHVPSIDVEENAGFVNVVQGRSAGKTRVTIAFSCDFVSPGFYSESRTYEASIVLSVVPDLPLSLGIPMTWVLPPFFTSSSLLPSSPETPKHKDGQSHRGNVVYSLLKDCSSRADVERDTISINGGSIKTTEINNVACIQAKDRTSGRIEIAACVRVAEVAQIRMKSEMIPFHVVDLAVGGELELPINYYDTLGIGFLEAHGVTTYNVETNHRDVVSIKTVNDQTSVYIKGIKHGKALIRVSIGGNLRKADYVLVSVGAHIHPQKPVIHTGNILNFSVTGADHQVSGQWVSSNRSVLSVNAVSGQAKAIGQGSAHVTFEGHGLKLQTKVTVLLGNTIYVDSPRETLTNVHVPTEGYSFPVKFRENTFVNGNRNTFNCQVDPPFIGYAKPWVDLDSGDTRCLFFPYSPEHLVHSMSRSKDTKSHVSFSINASVKEGRQVSGSASALLIGGFSVAWPNKLNINPDSNKTTISVQGNTDVQIHWQSKGRLSISLIKREDYGIAGRALYEVNVLNRSEQFTDIIFITLPATGQSVEIDFSYDTGESLVAPSVRKDGYLFTILWGVLVVIVSVVILMKVIDRPIGPAGATRVATNGVAATAGAPGTPERRSGAVIYHEESPRTPSPFMEYVKRTVDETPYYRREGRRRFNPQNTMELLRRRRRRQDEIGQVLVLLFDDISRTWYSIFRFCRSKCHKNFKMKRNPRKVKWTKAYRAAHGKDMTQDKTFEFEKKRNRPERYDRNVTEDTLKAIKKIDKIRSSREAQHINKRLKPNKQKIFKSEVKEIDQNISLIKAPGSYQQDSEKMKVSVSTSKSVQNEAMEE</sequence>
<dbReference type="Gene3D" id="2.60.40.1080">
    <property type="match status" value="1"/>
</dbReference>
<proteinExistence type="inferred from homology"/>
<feature type="transmembrane region" description="Helical" evidence="11">
    <location>
        <begin position="1829"/>
        <end position="1849"/>
    </location>
</feature>
<comment type="caution">
    <text evidence="14">The sequence shown here is derived from an EMBL/GenBank/DDBJ whole genome shotgun (WGS) entry which is preliminary data.</text>
</comment>
<evidence type="ECO:0000259" key="13">
    <source>
        <dbReference type="SMART" id="SM00635"/>
    </source>
</evidence>
<dbReference type="InterPro" id="IPR008964">
    <property type="entry name" value="Invasin/intimin_cell_adhesion"/>
</dbReference>
<dbReference type="SUPFAM" id="SSF57716">
    <property type="entry name" value="Glucocorticoid receptor-like (DNA-binding domain)"/>
    <property type="match status" value="1"/>
</dbReference>
<dbReference type="InterPro" id="IPR003343">
    <property type="entry name" value="Big_2"/>
</dbReference>
<accession>A0ABQ7L2H3</accession>
<evidence type="ECO:0000256" key="5">
    <source>
        <dbReference type="ARBA" id="ARBA00022729"/>
    </source>
</evidence>
<evidence type="ECO:0000313" key="15">
    <source>
        <dbReference type="Proteomes" id="UP000823674"/>
    </source>
</evidence>
<keyword evidence="5 12" id="KW-0732">Signal</keyword>
<feature type="domain" description="BIG2" evidence="13">
    <location>
        <begin position="474"/>
        <end position="550"/>
    </location>
</feature>
<protein>
    <recommendedName>
        <fullName evidence="13">BIG2 domain-containing protein</fullName>
    </recommendedName>
</protein>
<dbReference type="Pfam" id="PF24425">
    <property type="entry name" value="Ig_GP210_15th"/>
    <property type="match status" value="1"/>
</dbReference>
<feature type="chain" id="PRO_5046064277" description="BIG2 domain-containing protein" evidence="12">
    <location>
        <begin position="24"/>
        <end position="2094"/>
    </location>
</feature>
<dbReference type="InterPro" id="IPR055096">
    <property type="entry name" value="Ig_NUP210_1st"/>
</dbReference>
<evidence type="ECO:0000256" key="6">
    <source>
        <dbReference type="ARBA" id="ARBA00022989"/>
    </source>
</evidence>
<keyword evidence="7 11" id="KW-0472">Membrane</keyword>
<dbReference type="InterPro" id="IPR056232">
    <property type="entry name" value="Ig_GP210_15th"/>
</dbReference>
<dbReference type="InterPro" id="IPR056233">
    <property type="entry name" value="Ig_GP210_16th"/>
</dbReference>
<feature type="region of interest" description="Disordered" evidence="10">
    <location>
        <begin position="2068"/>
        <end position="2094"/>
    </location>
</feature>
<dbReference type="CDD" id="cd00472">
    <property type="entry name" value="Ribosomal_L24e_L24"/>
    <property type="match status" value="1"/>
</dbReference>
<dbReference type="Pfam" id="PF02368">
    <property type="entry name" value="Big_2"/>
    <property type="match status" value="1"/>
</dbReference>
<evidence type="ECO:0000256" key="10">
    <source>
        <dbReference type="SAM" id="MobiDB-lite"/>
    </source>
</evidence>
<keyword evidence="4 11" id="KW-0812">Transmembrane</keyword>
<dbReference type="PANTHER" id="PTHR23019">
    <property type="entry name" value="NUCLEAR PORE MEMBRANE GLYCOPROTEIN GP210-RELATED"/>
    <property type="match status" value="1"/>
</dbReference>
<evidence type="ECO:0000256" key="7">
    <source>
        <dbReference type="ARBA" id="ARBA00023136"/>
    </source>
</evidence>
<evidence type="ECO:0000256" key="9">
    <source>
        <dbReference type="ARBA" id="ARBA00023242"/>
    </source>
</evidence>
<keyword evidence="9" id="KW-0539">Nucleus</keyword>
<dbReference type="InterPro" id="IPR045197">
    <property type="entry name" value="NUP210-like"/>
</dbReference>
<evidence type="ECO:0000256" key="8">
    <source>
        <dbReference type="ARBA" id="ARBA00023180"/>
    </source>
</evidence>
<dbReference type="SUPFAM" id="SSF49373">
    <property type="entry name" value="Invasin/intimin cell-adhesion fragments"/>
    <property type="match status" value="1"/>
</dbReference>
<comment type="similarity">
    <text evidence="3">Belongs to the NUP210 family.</text>
</comment>
<feature type="domain" description="BIG2" evidence="13">
    <location>
        <begin position="1532"/>
        <end position="1607"/>
    </location>
</feature>
<dbReference type="Pfam" id="PF01246">
    <property type="entry name" value="Ribosomal_L24e"/>
    <property type="match status" value="1"/>
</dbReference>
<dbReference type="PANTHER" id="PTHR23019:SF0">
    <property type="entry name" value="NUCLEAR PORE MEMBRANE GLYCOPROTEIN 210"/>
    <property type="match status" value="1"/>
</dbReference>
<evidence type="ECO:0000313" key="14">
    <source>
        <dbReference type="EMBL" id="KAG5379476.1"/>
    </source>
</evidence>
<organism evidence="14 15">
    <name type="scientific">Brassica rapa subsp. trilocularis</name>
    <dbReference type="NCBI Taxonomy" id="1813537"/>
    <lineage>
        <taxon>Eukaryota</taxon>
        <taxon>Viridiplantae</taxon>
        <taxon>Streptophyta</taxon>
        <taxon>Embryophyta</taxon>
        <taxon>Tracheophyta</taxon>
        <taxon>Spermatophyta</taxon>
        <taxon>Magnoliopsida</taxon>
        <taxon>eudicotyledons</taxon>
        <taxon>Gunneridae</taxon>
        <taxon>Pentapetalae</taxon>
        <taxon>rosids</taxon>
        <taxon>malvids</taxon>
        <taxon>Brassicales</taxon>
        <taxon>Brassicaceae</taxon>
        <taxon>Brassiceae</taxon>
        <taxon>Brassica</taxon>
    </lineage>
</organism>
<dbReference type="Pfam" id="PF22962">
    <property type="entry name" value="Ig_NUP210_7th"/>
    <property type="match status" value="1"/>
</dbReference>
<dbReference type="InterPro" id="IPR000988">
    <property type="entry name" value="Ribosomal_eL24-rel_N"/>
</dbReference>
<evidence type="ECO:0000256" key="1">
    <source>
        <dbReference type="ARBA" id="ARBA00004590"/>
    </source>
</evidence>
<feature type="domain" description="BIG2" evidence="13">
    <location>
        <begin position="1143"/>
        <end position="1218"/>
    </location>
</feature>
<dbReference type="Pfam" id="PF22967">
    <property type="entry name" value="Ig_NUP210_1st"/>
    <property type="match status" value="1"/>
</dbReference>